<reference evidence="2" key="1">
    <citation type="journal article" date="2020" name="mSystems">
        <title>Genome- and Community-Level Interaction Insights into Carbon Utilization and Element Cycling Functions of Hydrothermarchaeota in Hydrothermal Sediment.</title>
        <authorList>
            <person name="Zhou Z."/>
            <person name="Liu Y."/>
            <person name="Xu W."/>
            <person name="Pan J."/>
            <person name="Luo Z.H."/>
            <person name="Li M."/>
        </authorList>
    </citation>
    <scope>NUCLEOTIDE SEQUENCE [LARGE SCALE GENOMIC DNA]</scope>
    <source>
        <strain evidence="2">SpSt-754</strain>
    </source>
</reference>
<keyword evidence="1" id="KW-0812">Transmembrane</keyword>
<gene>
    <name evidence="2" type="ORF">ENV38_04615</name>
</gene>
<organism evidence="2">
    <name type="scientific">candidate division WOR-3 bacterium</name>
    <dbReference type="NCBI Taxonomy" id="2052148"/>
    <lineage>
        <taxon>Bacteria</taxon>
        <taxon>Bacteria division WOR-3</taxon>
    </lineage>
</organism>
<evidence type="ECO:0000313" key="2">
    <source>
        <dbReference type="EMBL" id="HGB36168.1"/>
    </source>
</evidence>
<protein>
    <submittedName>
        <fullName evidence="2">Uncharacterized protein</fullName>
    </submittedName>
</protein>
<feature type="transmembrane region" description="Helical" evidence="1">
    <location>
        <begin position="6"/>
        <end position="29"/>
    </location>
</feature>
<dbReference type="AlphaFoldDB" id="A0A7V3KP55"/>
<keyword evidence="1" id="KW-0472">Membrane</keyword>
<accession>A0A7V3KP55</accession>
<proteinExistence type="predicted"/>
<keyword evidence="1" id="KW-1133">Transmembrane helix</keyword>
<evidence type="ECO:0000256" key="1">
    <source>
        <dbReference type="SAM" id="Phobius"/>
    </source>
</evidence>
<dbReference type="EMBL" id="DTGD01000169">
    <property type="protein sequence ID" value="HGB36168.1"/>
    <property type="molecule type" value="Genomic_DNA"/>
</dbReference>
<name>A0A7V3KP55_UNCW3</name>
<comment type="caution">
    <text evidence="2">The sequence shown here is derived from an EMBL/GenBank/DDBJ whole genome shotgun (WGS) entry which is preliminary data.</text>
</comment>
<sequence length="113" mass="12262">MTQEEILIWSWIGGVLGATVGTIGGIIGAKNSRRVRNGEESWLTLARWNLLDWFNSFLVGIGLIFSIAGTICEALMVNWVSARWLLNLGIIFLGVGAGGWISRARALMKKGGS</sequence>
<feature type="transmembrane region" description="Helical" evidence="1">
    <location>
        <begin position="82"/>
        <end position="101"/>
    </location>
</feature>
<feature type="transmembrane region" description="Helical" evidence="1">
    <location>
        <begin position="50"/>
        <end position="76"/>
    </location>
</feature>